<dbReference type="Proteomes" id="UP001050975">
    <property type="component" value="Unassembled WGS sequence"/>
</dbReference>
<evidence type="ECO:0000313" key="1">
    <source>
        <dbReference type="EMBL" id="GET39965.1"/>
    </source>
</evidence>
<name>A0AAV3XDK2_9CYAN</name>
<protein>
    <submittedName>
        <fullName evidence="1">Uncharacterized protein</fullName>
    </submittedName>
</protein>
<accession>A0AAV3XDK2</accession>
<dbReference type="AlphaFoldDB" id="A0AAV3XDK2"/>
<proteinExistence type="predicted"/>
<evidence type="ECO:0000313" key="2">
    <source>
        <dbReference type="Proteomes" id="UP001050975"/>
    </source>
</evidence>
<reference evidence="1" key="1">
    <citation type="submission" date="2019-10" db="EMBL/GenBank/DDBJ databases">
        <title>Draft genome sequece of Microseira wollei NIES-4236.</title>
        <authorList>
            <person name="Yamaguchi H."/>
            <person name="Suzuki S."/>
            <person name="Kawachi M."/>
        </authorList>
    </citation>
    <scope>NUCLEOTIDE SEQUENCE</scope>
    <source>
        <strain evidence="1">NIES-4236</strain>
    </source>
</reference>
<keyword evidence="2" id="KW-1185">Reference proteome</keyword>
<organism evidence="1 2">
    <name type="scientific">Microseira wollei NIES-4236</name>
    <dbReference type="NCBI Taxonomy" id="2530354"/>
    <lineage>
        <taxon>Bacteria</taxon>
        <taxon>Bacillati</taxon>
        <taxon>Cyanobacteriota</taxon>
        <taxon>Cyanophyceae</taxon>
        <taxon>Oscillatoriophycideae</taxon>
        <taxon>Aerosakkonematales</taxon>
        <taxon>Aerosakkonemataceae</taxon>
        <taxon>Microseira</taxon>
    </lineage>
</organism>
<dbReference type="EMBL" id="BLAY01000079">
    <property type="protein sequence ID" value="GET39965.1"/>
    <property type="molecule type" value="Genomic_DNA"/>
</dbReference>
<sequence>MKIERENEEKMFSAYLQLKWANNHLVVPDAPWRSHR</sequence>
<comment type="caution">
    <text evidence="1">The sequence shown here is derived from an EMBL/GenBank/DDBJ whole genome shotgun (WGS) entry which is preliminary data.</text>
</comment>
<gene>
    <name evidence="1" type="ORF">MiSe_47380</name>
</gene>